<accession>A0ACB9H4X7</accession>
<keyword evidence="2" id="KW-1185">Reference proteome</keyword>
<reference evidence="1 2" key="2">
    <citation type="journal article" date="2022" name="Mol. Ecol. Resour.">
        <title>The genomes of chicory, endive, great burdock and yacon provide insights into Asteraceae paleo-polyploidization history and plant inulin production.</title>
        <authorList>
            <person name="Fan W."/>
            <person name="Wang S."/>
            <person name="Wang H."/>
            <person name="Wang A."/>
            <person name="Jiang F."/>
            <person name="Liu H."/>
            <person name="Zhao H."/>
            <person name="Xu D."/>
            <person name="Zhang Y."/>
        </authorList>
    </citation>
    <scope>NUCLEOTIDE SEQUENCE [LARGE SCALE GENOMIC DNA]</scope>
    <source>
        <strain evidence="2">cv. Punajuju</strain>
        <tissue evidence="1">Leaves</tissue>
    </source>
</reference>
<name>A0ACB9H4X7_CICIN</name>
<evidence type="ECO:0000313" key="2">
    <source>
        <dbReference type="Proteomes" id="UP001055811"/>
    </source>
</evidence>
<dbReference type="Proteomes" id="UP001055811">
    <property type="component" value="Linkage Group LG01"/>
</dbReference>
<comment type="caution">
    <text evidence="1">The sequence shown here is derived from an EMBL/GenBank/DDBJ whole genome shotgun (WGS) entry which is preliminary data.</text>
</comment>
<dbReference type="EMBL" id="CM042009">
    <property type="protein sequence ID" value="KAI3790744.1"/>
    <property type="molecule type" value="Genomic_DNA"/>
</dbReference>
<gene>
    <name evidence="1" type="ORF">L2E82_04017</name>
</gene>
<evidence type="ECO:0000313" key="1">
    <source>
        <dbReference type="EMBL" id="KAI3790744.1"/>
    </source>
</evidence>
<reference evidence="2" key="1">
    <citation type="journal article" date="2022" name="Mol. Ecol. Resour.">
        <title>The genomes of chicory, endive, great burdock and yacon provide insights into Asteraceae palaeo-polyploidization history and plant inulin production.</title>
        <authorList>
            <person name="Fan W."/>
            <person name="Wang S."/>
            <person name="Wang H."/>
            <person name="Wang A."/>
            <person name="Jiang F."/>
            <person name="Liu H."/>
            <person name="Zhao H."/>
            <person name="Xu D."/>
            <person name="Zhang Y."/>
        </authorList>
    </citation>
    <scope>NUCLEOTIDE SEQUENCE [LARGE SCALE GENOMIC DNA]</scope>
    <source>
        <strain evidence="2">cv. Punajuju</strain>
    </source>
</reference>
<sequence>MVIDEGGDRSIRVSGMVASTQVTGELMLPSVVASHHRLCRRSSECSRSIGGGVVLPDRLEAGLIGEGEFRSENRLTENGEGIRFRMEKACEISIASPRFRRDSVIDCGNREATSQITNARRRHA</sequence>
<organism evidence="1 2">
    <name type="scientific">Cichorium intybus</name>
    <name type="common">Chicory</name>
    <dbReference type="NCBI Taxonomy" id="13427"/>
    <lineage>
        <taxon>Eukaryota</taxon>
        <taxon>Viridiplantae</taxon>
        <taxon>Streptophyta</taxon>
        <taxon>Embryophyta</taxon>
        <taxon>Tracheophyta</taxon>
        <taxon>Spermatophyta</taxon>
        <taxon>Magnoliopsida</taxon>
        <taxon>eudicotyledons</taxon>
        <taxon>Gunneridae</taxon>
        <taxon>Pentapetalae</taxon>
        <taxon>asterids</taxon>
        <taxon>campanulids</taxon>
        <taxon>Asterales</taxon>
        <taxon>Asteraceae</taxon>
        <taxon>Cichorioideae</taxon>
        <taxon>Cichorieae</taxon>
        <taxon>Cichoriinae</taxon>
        <taxon>Cichorium</taxon>
    </lineage>
</organism>
<proteinExistence type="predicted"/>
<protein>
    <submittedName>
        <fullName evidence="1">Uncharacterized protein</fullName>
    </submittedName>
</protein>